<dbReference type="EMBL" id="JARBHA010000018">
    <property type="protein sequence ID" value="KAJ9673509.1"/>
    <property type="molecule type" value="Genomic_DNA"/>
</dbReference>
<gene>
    <name evidence="2" type="ORF">PVL29_023210</name>
</gene>
<comment type="caution">
    <text evidence="2">The sequence shown here is derived from an EMBL/GenBank/DDBJ whole genome shotgun (WGS) entry which is preliminary data.</text>
</comment>
<keyword evidence="3" id="KW-1185">Reference proteome</keyword>
<reference evidence="2 3" key="1">
    <citation type="journal article" date="2023" name="BMC Biotechnol.">
        <title>Vitis rotundifolia cv Carlos genome sequencing.</title>
        <authorList>
            <person name="Huff M."/>
            <person name="Hulse-Kemp A."/>
            <person name="Scheffler B."/>
            <person name="Youngblood R."/>
            <person name="Simpson S."/>
            <person name="Babiker E."/>
            <person name="Staton M."/>
        </authorList>
    </citation>
    <scope>NUCLEOTIDE SEQUENCE [LARGE SCALE GENOMIC DNA]</scope>
    <source>
        <tissue evidence="2">Leaf</tissue>
    </source>
</reference>
<protein>
    <submittedName>
        <fullName evidence="2">Uncharacterized protein</fullName>
    </submittedName>
</protein>
<evidence type="ECO:0000256" key="1">
    <source>
        <dbReference type="SAM" id="MobiDB-lite"/>
    </source>
</evidence>
<sequence length="111" mass="11964">MGLMVELNPDEAVTAVGGKPKMWVEPNPGEEVVVAAKAVPPRFRPKKGGVIPPKRKLVKRMMFESILSFIATLFHRGSDLASAGDSPSTLPPKTPNANRKNKICSDSAQAR</sequence>
<name>A0AA39D7G7_VITRO</name>
<accession>A0AA39D7G7</accession>
<dbReference type="Proteomes" id="UP001168098">
    <property type="component" value="Unassembled WGS sequence"/>
</dbReference>
<evidence type="ECO:0000313" key="2">
    <source>
        <dbReference type="EMBL" id="KAJ9673509.1"/>
    </source>
</evidence>
<feature type="region of interest" description="Disordered" evidence="1">
    <location>
        <begin position="80"/>
        <end position="111"/>
    </location>
</feature>
<organism evidence="2 3">
    <name type="scientific">Vitis rotundifolia</name>
    <name type="common">Muscadine grape</name>
    <dbReference type="NCBI Taxonomy" id="103349"/>
    <lineage>
        <taxon>Eukaryota</taxon>
        <taxon>Viridiplantae</taxon>
        <taxon>Streptophyta</taxon>
        <taxon>Embryophyta</taxon>
        <taxon>Tracheophyta</taxon>
        <taxon>Spermatophyta</taxon>
        <taxon>Magnoliopsida</taxon>
        <taxon>eudicotyledons</taxon>
        <taxon>Gunneridae</taxon>
        <taxon>Pentapetalae</taxon>
        <taxon>rosids</taxon>
        <taxon>Vitales</taxon>
        <taxon>Vitaceae</taxon>
        <taxon>Viteae</taxon>
        <taxon>Vitis</taxon>
    </lineage>
</organism>
<evidence type="ECO:0000313" key="3">
    <source>
        <dbReference type="Proteomes" id="UP001168098"/>
    </source>
</evidence>
<proteinExistence type="predicted"/>
<dbReference type="AlphaFoldDB" id="A0AA39D7G7"/>